<feature type="compositionally biased region" description="Basic and acidic residues" evidence="1">
    <location>
        <begin position="7"/>
        <end position="16"/>
    </location>
</feature>
<dbReference type="EMBL" id="AEYX01000043">
    <property type="protein sequence ID" value="EGG44558.1"/>
    <property type="molecule type" value="Genomic_DNA"/>
</dbReference>
<comment type="caution">
    <text evidence="2">The sequence shown here is derived from an EMBL/GenBank/DDBJ whole genome shotgun (WGS) entry which is preliminary data.</text>
</comment>
<name>F3NPN8_9ACTN</name>
<organism evidence="2 3">
    <name type="scientific">Streptomyces griseoaurantiacus M045</name>
    <dbReference type="NCBI Taxonomy" id="996637"/>
    <lineage>
        <taxon>Bacteria</taxon>
        <taxon>Bacillati</taxon>
        <taxon>Actinomycetota</taxon>
        <taxon>Actinomycetes</taxon>
        <taxon>Kitasatosporales</taxon>
        <taxon>Streptomycetaceae</taxon>
        <taxon>Streptomyces</taxon>
        <taxon>Streptomyces aurantiacus group</taxon>
    </lineage>
</organism>
<evidence type="ECO:0000313" key="3">
    <source>
        <dbReference type="Proteomes" id="UP000003022"/>
    </source>
</evidence>
<dbReference type="Proteomes" id="UP000003022">
    <property type="component" value="Unassembled WGS sequence"/>
</dbReference>
<sequence length="40" mass="4222">MVTVHGEIGHAVKDMSSEALPSYDGAAPKPTRRPCVRGCP</sequence>
<feature type="compositionally biased region" description="Basic residues" evidence="1">
    <location>
        <begin position="30"/>
        <end position="40"/>
    </location>
</feature>
<gene>
    <name evidence="2" type="ORF">SGM_5373</name>
</gene>
<reference evidence="2 3" key="1">
    <citation type="journal article" date="2011" name="J. Bacteriol.">
        <title>Draft genome sequence of the marine bacterium Streptomyces griseoaurantiacus M045, which produces novel manumycin-type antibiotics with a pABA core component.</title>
        <authorList>
            <person name="Li F."/>
            <person name="Jiang P."/>
            <person name="Zheng H."/>
            <person name="Wang S."/>
            <person name="Zhao G."/>
            <person name="Qin S."/>
            <person name="Liu Z."/>
        </authorList>
    </citation>
    <scope>NUCLEOTIDE SEQUENCE [LARGE SCALE GENOMIC DNA]</scope>
    <source>
        <strain evidence="2 3">M045</strain>
    </source>
</reference>
<accession>F3NPN8</accession>
<evidence type="ECO:0000256" key="1">
    <source>
        <dbReference type="SAM" id="MobiDB-lite"/>
    </source>
</evidence>
<keyword evidence="3" id="KW-1185">Reference proteome</keyword>
<dbReference type="AlphaFoldDB" id="F3NPN8"/>
<protein>
    <submittedName>
        <fullName evidence="2">Uncharacterized protein</fullName>
    </submittedName>
</protein>
<feature type="region of interest" description="Disordered" evidence="1">
    <location>
        <begin position="1"/>
        <end position="40"/>
    </location>
</feature>
<proteinExistence type="predicted"/>
<evidence type="ECO:0000313" key="2">
    <source>
        <dbReference type="EMBL" id="EGG44558.1"/>
    </source>
</evidence>